<accession>A0A1N7R1K8</accession>
<dbReference type="Proteomes" id="UP000186917">
    <property type="component" value="Unassembled WGS sequence"/>
</dbReference>
<dbReference type="RefSeq" id="WP_076381212.1">
    <property type="nucleotide sequence ID" value="NZ_AP017422.1"/>
</dbReference>
<gene>
    <name evidence="2" type="ORF">SAMN05421788_108191</name>
</gene>
<reference evidence="3" key="1">
    <citation type="submission" date="2017-01" db="EMBL/GenBank/DDBJ databases">
        <authorList>
            <person name="Varghese N."/>
            <person name="Submissions S."/>
        </authorList>
    </citation>
    <scope>NUCLEOTIDE SEQUENCE [LARGE SCALE GENOMIC DNA]</scope>
    <source>
        <strain evidence="3">DSM 21054</strain>
    </source>
</reference>
<dbReference type="Pfam" id="PF12706">
    <property type="entry name" value="Lactamase_B_2"/>
    <property type="match status" value="1"/>
</dbReference>
<dbReference type="InterPro" id="IPR036866">
    <property type="entry name" value="RibonucZ/Hydroxyglut_hydro"/>
</dbReference>
<dbReference type="Gene3D" id="3.60.15.10">
    <property type="entry name" value="Ribonuclease Z/Hydroxyacylglutathione hydrolase-like"/>
    <property type="match status" value="1"/>
</dbReference>
<dbReference type="SMART" id="SM00849">
    <property type="entry name" value="Lactamase_B"/>
    <property type="match status" value="1"/>
</dbReference>
<dbReference type="InterPro" id="IPR052533">
    <property type="entry name" value="WalJ/YycJ-like"/>
</dbReference>
<evidence type="ECO:0000313" key="2">
    <source>
        <dbReference type="EMBL" id="SIT28992.1"/>
    </source>
</evidence>
<dbReference type="AlphaFoldDB" id="A0A1N7R1K8"/>
<dbReference type="PANTHER" id="PTHR47619">
    <property type="entry name" value="METALLO-HYDROLASE YYCJ-RELATED"/>
    <property type="match status" value="1"/>
</dbReference>
<protein>
    <submittedName>
        <fullName evidence="2">Phosphoribosyl 1,2-cyclic phosphodiesterase</fullName>
    </submittedName>
</protein>
<dbReference type="PANTHER" id="PTHR47619:SF1">
    <property type="entry name" value="EXODEOXYRIBONUCLEASE WALJ"/>
    <property type="match status" value="1"/>
</dbReference>
<dbReference type="InterPro" id="IPR001279">
    <property type="entry name" value="Metallo-B-lactamas"/>
</dbReference>
<evidence type="ECO:0000259" key="1">
    <source>
        <dbReference type="SMART" id="SM00849"/>
    </source>
</evidence>
<sequence>MSLFIASLNSGSNGNCYYVGNEQEAVLIDAGISCRETERRMLRLGLSLNKVKAVFISHEHSDHIRGLPVLSRKYNLPVYITDGTLHHGGLKDQVRTVLSFTADESVLIGDLEVMPFSKQHDAADPHSFTISCNDTRIGVFTDIGISCPNLVKHFQQCHAAFLEANYDETMLAESRYPYFLKKRISGGRGHLSNKQALELFTTHRPAYMSHLLLAHLSQENNKPELVQDLFNSCAGQTTITVASRHQESAVYRITGTQ</sequence>
<keyword evidence="3" id="KW-1185">Reference proteome</keyword>
<feature type="domain" description="Metallo-beta-lactamase" evidence="1">
    <location>
        <begin position="13"/>
        <end position="188"/>
    </location>
</feature>
<evidence type="ECO:0000313" key="3">
    <source>
        <dbReference type="Proteomes" id="UP000186917"/>
    </source>
</evidence>
<proteinExistence type="predicted"/>
<dbReference type="SUPFAM" id="SSF56281">
    <property type="entry name" value="Metallo-hydrolase/oxidoreductase"/>
    <property type="match status" value="1"/>
</dbReference>
<dbReference type="EMBL" id="FTOR01000008">
    <property type="protein sequence ID" value="SIT28992.1"/>
    <property type="molecule type" value="Genomic_DNA"/>
</dbReference>
<dbReference type="OrthoDB" id="9781189at2"/>
<organism evidence="2 3">
    <name type="scientific">Filimonas lacunae</name>
    <dbReference type="NCBI Taxonomy" id="477680"/>
    <lineage>
        <taxon>Bacteria</taxon>
        <taxon>Pseudomonadati</taxon>
        <taxon>Bacteroidota</taxon>
        <taxon>Chitinophagia</taxon>
        <taxon>Chitinophagales</taxon>
        <taxon>Chitinophagaceae</taxon>
        <taxon>Filimonas</taxon>
    </lineage>
</organism>
<name>A0A1N7R1K8_9BACT</name>